<dbReference type="EMBL" id="QJTE01000001">
    <property type="protein sequence ID" value="PYE85567.1"/>
    <property type="molecule type" value="Genomic_DNA"/>
</dbReference>
<comment type="subcellular location">
    <subcellularLocation>
        <location evidence="1">Membrane</location>
        <topology evidence="1">Multi-pass membrane protein</topology>
    </subcellularLocation>
</comment>
<dbReference type="SUPFAM" id="SSF103481">
    <property type="entry name" value="Multidrug resistance efflux transporter EmrE"/>
    <property type="match status" value="2"/>
</dbReference>
<evidence type="ECO:0000256" key="5">
    <source>
        <dbReference type="SAM" id="Phobius"/>
    </source>
</evidence>
<name>A0A318T0I9_9RHOB</name>
<evidence type="ECO:0000313" key="9">
    <source>
        <dbReference type="Proteomes" id="UP000248311"/>
    </source>
</evidence>
<feature type="transmembrane region" description="Helical" evidence="5">
    <location>
        <begin position="138"/>
        <end position="156"/>
    </location>
</feature>
<evidence type="ECO:0000256" key="4">
    <source>
        <dbReference type="ARBA" id="ARBA00023136"/>
    </source>
</evidence>
<dbReference type="AlphaFoldDB" id="A0A318T0I9"/>
<dbReference type="PANTHER" id="PTHR32322">
    <property type="entry name" value="INNER MEMBRANE TRANSPORTER"/>
    <property type="match status" value="1"/>
</dbReference>
<organism evidence="8 9">
    <name type="scientific">Pseudoroseicyclus aestuarii</name>
    <dbReference type="NCBI Taxonomy" id="1795041"/>
    <lineage>
        <taxon>Bacteria</taxon>
        <taxon>Pseudomonadati</taxon>
        <taxon>Pseudomonadota</taxon>
        <taxon>Alphaproteobacteria</taxon>
        <taxon>Rhodobacterales</taxon>
        <taxon>Paracoccaceae</taxon>
        <taxon>Pseudoroseicyclus</taxon>
    </lineage>
</organism>
<evidence type="ECO:0000256" key="1">
    <source>
        <dbReference type="ARBA" id="ARBA00004141"/>
    </source>
</evidence>
<evidence type="ECO:0000256" key="6">
    <source>
        <dbReference type="SAM" id="SignalP"/>
    </source>
</evidence>
<comment type="caution">
    <text evidence="8">The sequence shown here is derived from an EMBL/GenBank/DDBJ whole genome shotgun (WGS) entry which is preliminary data.</text>
</comment>
<keyword evidence="6" id="KW-0732">Signal</keyword>
<feature type="transmembrane region" description="Helical" evidence="5">
    <location>
        <begin position="168"/>
        <end position="187"/>
    </location>
</feature>
<evidence type="ECO:0000256" key="2">
    <source>
        <dbReference type="ARBA" id="ARBA00022692"/>
    </source>
</evidence>
<feature type="transmembrane region" description="Helical" evidence="5">
    <location>
        <begin position="193"/>
        <end position="214"/>
    </location>
</feature>
<feature type="transmembrane region" description="Helical" evidence="5">
    <location>
        <begin position="34"/>
        <end position="53"/>
    </location>
</feature>
<proteinExistence type="predicted"/>
<keyword evidence="2 5" id="KW-0812">Transmembrane</keyword>
<evidence type="ECO:0000313" key="8">
    <source>
        <dbReference type="EMBL" id="PYE85567.1"/>
    </source>
</evidence>
<feature type="domain" description="EamA" evidence="7">
    <location>
        <begin position="142"/>
        <end position="267"/>
    </location>
</feature>
<sequence length="273" mass="27431">MRLLLLTALAMTAFAANSVLTRLGVAQYGTAPEAFAVIRAASGALVLCLLAWARGGGPAWRRAGLWDAAALALYLAGFSLAYRSLDTGTGALILFGGVQITMFAGAVLGGERVPLLRWIGAGVALLGLAVLLRPGGQIAPLGAGLMAASALGWGLFSLRGRGVRDPLAASAAAFALATPMLLPLLALSGPVTAGGALTAMLAGAVTSGLGYWLWYGLLPRLGATRASVAQLSVPVLAALGGLMLGEALTARLILSSAIVIGGLALSLLPQRNP</sequence>
<feature type="signal peptide" evidence="6">
    <location>
        <begin position="1"/>
        <end position="15"/>
    </location>
</feature>
<feature type="transmembrane region" description="Helical" evidence="5">
    <location>
        <begin position="115"/>
        <end position="132"/>
    </location>
</feature>
<feature type="transmembrane region" description="Helical" evidence="5">
    <location>
        <begin position="65"/>
        <end position="82"/>
    </location>
</feature>
<dbReference type="GO" id="GO:0016020">
    <property type="term" value="C:membrane"/>
    <property type="evidence" value="ECO:0007669"/>
    <property type="project" value="UniProtKB-SubCell"/>
</dbReference>
<dbReference type="OrthoDB" id="321830at2"/>
<dbReference type="Proteomes" id="UP000248311">
    <property type="component" value="Unassembled WGS sequence"/>
</dbReference>
<keyword evidence="3 5" id="KW-1133">Transmembrane helix</keyword>
<protein>
    <submittedName>
        <fullName evidence="8">EamA-like transporter family protein</fullName>
    </submittedName>
</protein>
<reference evidence="8 9" key="1">
    <citation type="submission" date="2018-06" db="EMBL/GenBank/DDBJ databases">
        <title>Genomic Encyclopedia of Type Strains, Phase III (KMG-III): the genomes of soil and plant-associated and newly described type strains.</title>
        <authorList>
            <person name="Whitman W."/>
        </authorList>
    </citation>
    <scope>NUCLEOTIDE SEQUENCE [LARGE SCALE GENOMIC DNA]</scope>
    <source>
        <strain evidence="8 9">CECT 9025</strain>
    </source>
</reference>
<dbReference type="PANTHER" id="PTHR32322:SF9">
    <property type="entry name" value="AMINO-ACID METABOLITE EFFLUX PUMP-RELATED"/>
    <property type="match status" value="1"/>
</dbReference>
<dbReference type="RefSeq" id="WP_110812612.1">
    <property type="nucleotide sequence ID" value="NZ_QJTE01000001.1"/>
</dbReference>
<dbReference type="InterPro" id="IPR037185">
    <property type="entry name" value="EmrE-like"/>
</dbReference>
<feature type="transmembrane region" description="Helical" evidence="5">
    <location>
        <begin position="250"/>
        <end position="268"/>
    </location>
</feature>
<dbReference type="Pfam" id="PF00892">
    <property type="entry name" value="EamA"/>
    <property type="match status" value="1"/>
</dbReference>
<keyword evidence="4 5" id="KW-0472">Membrane</keyword>
<accession>A0A318T0I9</accession>
<feature type="chain" id="PRO_5016318710" evidence="6">
    <location>
        <begin position="16"/>
        <end position="273"/>
    </location>
</feature>
<evidence type="ECO:0000259" key="7">
    <source>
        <dbReference type="Pfam" id="PF00892"/>
    </source>
</evidence>
<gene>
    <name evidence="8" type="ORF">DFP88_101235</name>
</gene>
<feature type="transmembrane region" description="Helical" evidence="5">
    <location>
        <begin position="226"/>
        <end position="244"/>
    </location>
</feature>
<dbReference type="InterPro" id="IPR050638">
    <property type="entry name" value="AA-Vitamin_Transporters"/>
</dbReference>
<feature type="transmembrane region" description="Helical" evidence="5">
    <location>
        <begin position="88"/>
        <end position="108"/>
    </location>
</feature>
<keyword evidence="9" id="KW-1185">Reference proteome</keyword>
<evidence type="ECO:0000256" key="3">
    <source>
        <dbReference type="ARBA" id="ARBA00022989"/>
    </source>
</evidence>
<dbReference type="InterPro" id="IPR000620">
    <property type="entry name" value="EamA_dom"/>
</dbReference>